<dbReference type="CDD" id="cd14789">
    <property type="entry name" value="Tiki"/>
    <property type="match status" value="1"/>
</dbReference>
<feature type="chain" id="PRO_5019218316" evidence="1">
    <location>
        <begin position="21"/>
        <end position="293"/>
    </location>
</feature>
<dbReference type="Proteomes" id="UP000286100">
    <property type="component" value="Unassembled WGS sequence"/>
</dbReference>
<comment type="caution">
    <text evidence="2">The sequence shown here is derived from an EMBL/GenBank/DDBJ whole genome shotgun (WGS) entry which is preliminary data.</text>
</comment>
<gene>
    <name evidence="2" type="ORF">D3876_15865</name>
</gene>
<dbReference type="PANTHER" id="PTHR40590">
    <property type="entry name" value="CYTOPLASMIC PROTEIN-RELATED"/>
    <property type="match status" value="1"/>
</dbReference>
<evidence type="ECO:0000256" key="1">
    <source>
        <dbReference type="SAM" id="SignalP"/>
    </source>
</evidence>
<dbReference type="InterPro" id="IPR047111">
    <property type="entry name" value="YbaP-like"/>
</dbReference>
<dbReference type="RefSeq" id="WP_119764143.1">
    <property type="nucleotide sequence ID" value="NZ_QYUM01000004.1"/>
</dbReference>
<accession>A0A418W671</accession>
<keyword evidence="1" id="KW-0732">Signal</keyword>
<protein>
    <submittedName>
        <fullName evidence="2">TraB/GumN family protein</fullName>
    </submittedName>
</protein>
<organism evidence="2 3">
    <name type="scientific">Sphingomonas cavernae</name>
    <dbReference type="NCBI Taxonomy" id="2320861"/>
    <lineage>
        <taxon>Bacteria</taxon>
        <taxon>Pseudomonadati</taxon>
        <taxon>Pseudomonadota</taxon>
        <taxon>Alphaproteobacteria</taxon>
        <taxon>Sphingomonadales</taxon>
        <taxon>Sphingomonadaceae</taxon>
        <taxon>Sphingomonas</taxon>
    </lineage>
</organism>
<dbReference type="AlphaFoldDB" id="A0A418W671"/>
<reference evidence="2 3" key="1">
    <citation type="submission" date="2018-09" db="EMBL/GenBank/DDBJ databases">
        <authorList>
            <person name="Zhu H."/>
        </authorList>
    </citation>
    <scope>NUCLEOTIDE SEQUENCE [LARGE SCALE GENOMIC DNA]</scope>
    <source>
        <strain evidence="2 3">K2R01-6</strain>
    </source>
</reference>
<keyword evidence="3" id="KW-1185">Reference proteome</keyword>
<name>A0A418W671_9SPHN</name>
<dbReference type="InterPro" id="IPR002816">
    <property type="entry name" value="TraB/PrgY/GumN_fam"/>
</dbReference>
<feature type="signal peptide" evidence="1">
    <location>
        <begin position="1"/>
        <end position="20"/>
    </location>
</feature>
<evidence type="ECO:0000313" key="2">
    <source>
        <dbReference type="EMBL" id="RJF85417.1"/>
    </source>
</evidence>
<dbReference type="Pfam" id="PF01963">
    <property type="entry name" value="TraB_PrgY_gumN"/>
    <property type="match status" value="1"/>
</dbReference>
<dbReference type="PANTHER" id="PTHR40590:SF1">
    <property type="entry name" value="CYTOPLASMIC PROTEIN"/>
    <property type="match status" value="1"/>
</dbReference>
<sequence>MKKIAAALSCLLSGIAPLHAQAPETDADPALWVVKDADTTIYLFGTVHVLKPGLSWFDEGVKSAFDASDELVIEMIEPEPAAMQQLVMSKAIDPSGKTLSSKLDEGLRARYEKAMTDAGLPGQAFDPFEPWFATVTLSVLPLQKLGYKSESGAEKILSTAAKQAGKRIEGLETAEQQLGYFDAMPEPLQLRYLAAVIDELPEYQPKLEMMIASWAKGDPDALAEQMNEGMEKTPELAAILLDQRNARWAEWIKARLDTPGTVFVAVGAGHLAGKGSVQDKLDALKVASVRVTY</sequence>
<dbReference type="EMBL" id="QYUM01000004">
    <property type="protein sequence ID" value="RJF85417.1"/>
    <property type="molecule type" value="Genomic_DNA"/>
</dbReference>
<evidence type="ECO:0000313" key="3">
    <source>
        <dbReference type="Proteomes" id="UP000286100"/>
    </source>
</evidence>
<dbReference type="OrthoDB" id="9806326at2"/>
<proteinExistence type="predicted"/>